<dbReference type="Proteomes" id="UP000182945">
    <property type="component" value="Chromosome"/>
</dbReference>
<feature type="compositionally biased region" description="Polar residues" evidence="1">
    <location>
        <begin position="319"/>
        <end position="330"/>
    </location>
</feature>
<dbReference type="EMBL" id="CP017962">
    <property type="protein sequence ID" value="APC46866.1"/>
    <property type="molecule type" value="Genomic_DNA"/>
</dbReference>
<feature type="region of interest" description="Disordered" evidence="1">
    <location>
        <begin position="317"/>
        <end position="370"/>
    </location>
</feature>
<dbReference type="RefSeq" id="WP_071648048.1">
    <property type="nucleotide sequence ID" value="NZ_CP017962.1"/>
</dbReference>
<dbReference type="GeneID" id="71512956"/>
<evidence type="ECO:0000313" key="4">
    <source>
        <dbReference type="Proteomes" id="UP000182945"/>
    </source>
</evidence>
<dbReference type="InterPro" id="IPR036465">
    <property type="entry name" value="vWFA_dom_sf"/>
</dbReference>
<dbReference type="KEGG" id="vhl:BME96_01010"/>
<evidence type="ECO:0000259" key="2">
    <source>
        <dbReference type="SMART" id="SM00327"/>
    </source>
</evidence>
<evidence type="ECO:0000256" key="1">
    <source>
        <dbReference type="SAM" id="MobiDB-lite"/>
    </source>
</evidence>
<feature type="compositionally biased region" description="Basic and acidic residues" evidence="1">
    <location>
        <begin position="335"/>
        <end position="350"/>
    </location>
</feature>
<dbReference type="SMART" id="SM00327">
    <property type="entry name" value="VWA"/>
    <property type="match status" value="1"/>
</dbReference>
<dbReference type="SUPFAM" id="SSF53300">
    <property type="entry name" value="vWA-like"/>
    <property type="match status" value="1"/>
</dbReference>
<dbReference type="AlphaFoldDB" id="A0AAC9IUJ8"/>
<dbReference type="Gene3D" id="3.40.50.410">
    <property type="entry name" value="von Willebrand factor, type A domain"/>
    <property type="match status" value="1"/>
</dbReference>
<reference evidence="3 4" key="1">
    <citation type="submission" date="2016-11" db="EMBL/GenBank/DDBJ databases">
        <title>Complete genome sequencing of Virgibacillus halodenitrificans PDB-F2.</title>
        <authorList>
            <person name="Sun Z."/>
            <person name="Zhou Y."/>
            <person name="Li H."/>
        </authorList>
    </citation>
    <scope>NUCLEOTIDE SEQUENCE [LARGE SCALE GENOMIC DNA]</scope>
    <source>
        <strain evidence="3 4">PDB-F2</strain>
    </source>
</reference>
<accession>A0AAC9IUJ8</accession>
<gene>
    <name evidence="3" type="ORF">BME96_01010</name>
</gene>
<sequence length="636" mass="73176">MYRFHHSSVDTNLFRLLQDMSIVLSGHPDLSFEHSYGSYIDLVDDKLTVSRTWDTATTEFQTAGLKSDVYLRAIGTLRYTDLPAMKRYISALRESSIPKFAGQLATLMEDIRLEEKIKKERPGTISVFNIRTKYYKHKFENELASHVTRGFALDELFCLIYLLLQADTPDPTFPRANQKQLDRLEMLKPELYAVYEARSTDDITKLAERIVFGLQSDYKDTVDEYFVLPIGHLESYTKNTLFDELTRTDELANEDVEEVDEDKNEYIDEEFSTWHRENENSDRKQTFLQFELDVGTKTSIKGGGARETEDGDQAMATVQGASGQSKNNDYSDLDTLDKEESDQGKTKDNQYGEANKAAVKHELGADKPTNDDRELYKEYLQDVEPYERKLSNIIKKTIEHKKNAPRRDLMAGRLSKKLLPLILDEKPRVFYKKNQESKEMDAAFTLLVDCSASMQGKMEETKRGIILFHEVLKSFHIPHSIIGFWEDAMEVEADYQPNYFHRIHSFSDSLYESNGVKIMQLEPREDNRDGFSIRVAAEELERQPEKNKFLLVFSDGEPAAANYEQNGIIDTNLAVSEARKRGLEVIGLFLSDGEVEEREHTMMENIYGKERVIVPSVSELPEHFAPLLKSLLLKVI</sequence>
<dbReference type="InterPro" id="IPR002035">
    <property type="entry name" value="VWF_A"/>
</dbReference>
<protein>
    <submittedName>
        <fullName evidence="3">VWA domain-containing protein</fullName>
    </submittedName>
</protein>
<dbReference type="CDD" id="cd01454">
    <property type="entry name" value="vWA_norD_type"/>
    <property type="match status" value="1"/>
</dbReference>
<dbReference type="InterPro" id="IPR051928">
    <property type="entry name" value="NorD/CobT"/>
</dbReference>
<dbReference type="PANTHER" id="PTHR41248">
    <property type="entry name" value="NORD PROTEIN"/>
    <property type="match status" value="1"/>
</dbReference>
<feature type="compositionally biased region" description="Basic and acidic residues" evidence="1">
    <location>
        <begin position="359"/>
        <end position="370"/>
    </location>
</feature>
<proteinExistence type="predicted"/>
<evidence type="ECO:0000313" key="3">
    <source>
        <dbReference type="EMBL" id="APC46866.1"/>
    </source>
</evidence>
<organism evidence="3 4">
    <name type="scientific">Virgibacillus halodenitrificans</name>
    <name type="common">Bacillus halodenitrificans</name>
    <dbReference type="NCBI Taxonomy" id="1482"/>
    <lineage>
        <taxon>Bacteria</taxon>
        <taxon>Bacillati</taxon>
        <taxon>Bacillota</taxon>
        <taxon>Bacilli</taxon>
        <taxon>Bacillales</taxon>
        <taxon>Bacillaceae</taxon>
        <taxon>Virgibacillus</taxon>
    </lineage>
</organism>
<feature type="domain" description="VWFA" evidence="2">
    <location>
        <begin position="441"/>
        <end position="632"/>
    </location>
</feature>
<dbReference type="PANTHER" id="PTHR41248:SF1">
    <property type="entry name" value="NORD PROTEIN"/>
    <property type="match status" value="1"/>
</dbReference>
<name>A0AAC9IUJ8_VIRHA</name>